<dbReference type="CDD" id="cd00207">
    <property type="entry name" value="fer2"/>
    <property type="match status" value="1"/>
</dbReference>
<dbReference type="Pfam" id="PF00111">
    <property type="entry name" value="Fer2"/>
    <property type="match status" value="1"/>
</dbReference>
<dbReference type="AlphaFoldDB" id="A0A401UB43"/>
<evidence type="ECO:0000256" key="1">
    <source>
        <dbReference type="ARBA" id="ARBA00022630"/>
    </source>
</evidence>
<sequence>MYFMAKVIIKNLNDKAVDLSSCSRSLLHCLLESGLDWMHACGGKGRCTTCKVQIIEGMEQLSPFSHAELKYRQQQQLNNDERLSCQLIVKGDVVLHVPKESQLPHITYSK</sequence>
<name>A0A401UB43_9BACT</name>
<keyword evidence="2" id="KW-0274">FAD</keyword>
<keyword evidence="1" id="KW-0285">Flavoprotein</keyword>
<dbReference type="EMBL" id="BHXQ01000004">
    <property type="protein sequence ID" value="GCC52138.1"/>
    <property type="molecule type" value="Genomic_DNA"/>
</dbReference>
<dbReference type="PANTHER" id="PTHR43644">
    <property type="entry name" value="NA(+)-TRANSLOCATING NADH-QUINONE REDUCTASE SUBUNIT"/>
    <property type="match status" value="1"/>
</dbReference>
<dbReference type="InterPro" id="IPR012675">
    <property type="entry name" value="Beta-grasp_dom_sf"/>
</dbReference>
<dbReference type="GO" id="GO:0051536">
    <property type="term" value="F:iron-sulfur cluster binding"/>
    <property type="evidence" value="ECO:0007669"/>
    <property type="project" value="InterPro"/>
</dbReference>
<dbReference type="SUPFAM" id="SSF54292">
    <property type="entry name" value="2Fe-2S ferredoxin-like"/>
    <property type="match status" value="1"/>
</dbReference>
<dbReference type="Proteomes" id="UP000288227">
    <property type="component" value="Unassembled WGS sequence"/>
</dbReference>
<gene>
    <name evidence="4" type="ORF">SanaruYs_23740</name>
</gene>
<evidence type="ECO:0000256" key="2">
    <source>
        <dbReference type="ARBA" id="ARBA00022827"/>
    </source>
</evidence>
<dbReference type="InterPro" id="IPR036010">
    <property type="entry name" value="2Fe-2S_ferredoxin-like_sf"/>
</dbReference>
<dbReference type="Gene3D" id="3.10.20.30">
    <property type="match status" value="1"/>
</dbReference>
<keyword evidence="5" id="KW-1185">Reference proteome</keyword>
<dbReference type="PROSITE" id="PS51085">
    <property type="entry name" value="2FE2S_FER_2"/>
    <property type="match status" value="1"/>
</dbReference>
<feature type="domain" description="2Fe-2S ferredoxin-type" evidence="3">
    <location>
        <begin position="5"/>
        <end position="101"/>
    </location>
</feature>
<accession>A0A401UB43</accession>
<reference evidence="4 5" key="1">
    <citation type="submission" date="2018-11" db="EMBL/GenBank/DDBJ databases">
        <title>Chryseotalea sanarue gen. nov., sp., nov., a member of the family Cytophagaceae, isolated from a brackish lake in Hamamatsu Japan.</title>
        <authorList>
            <person name="Maejima Y."/>
            <person name="Iino T."/>
            <person name="Muraguchi Y."/>
            <person name="Fukuda K."/>
            <person name="Ohkuma M."/>
            <person name="Moriuchi R."/>
            <person name="Dohra H."/>
            <person name="Kimbara K."/>
            <person name="Shintani M."/>
        </authorList>
    </citation>
    <scope>NUCLEOTIDE SEQUENCE [LARGE SCALE GENOMIC DNA]</scope>
    <source>
        <strain evidence="4 5">Ys</strain>
    </source>
</reference>
<evidence type="ECO:0000313" key="4">
    <source>
        <dbReference type="EMBL" id="GCC52138.1"/>
    </source>
</evidence>
<dbReference type="InterPro" id="IPR001041">
    <property type="entry name" value="2Fe-2S_ferredoxin-type"/>
</dbReference>
<organism evidence="4 5">
    <name type="scientific">Chryseotalea sanaruensis</name>
    <dbReference type="NCBI Taxonomy" id="2482724"/>
    <lineage>
        <taxon>Bacteria</taxon>
        <taxon>Pseudomonadati</taxon>
        <taxon>Bacteroidota</taxon>
        <taxon>Cytophagia</taxon>
        <taxon>Cytophagales</taxon>
        <taxon>Chryseotaleaceae</taxon>
        <taxon>Chryseotalea</taxon>
    </lineage>
</organism>
<proteinExistence type="predicted"/>
<dbReference type="PANTHER" id="PTHR43644:SF1">
    <property type="entry name" value="NAD(P)H-FLAVIN REDUCTASE"/>
    <property type="match status" value="1"/>
</dbReference>
<protein>
    <submittedName>
        <fullName evidence="4">Ferredoxin</fullName>
    </submittedName>
</protein>
<evidence type="ECO:0000259" key="3">
    <source>
        <dbReference type="PROSITE" id="PS51085"/>
    </source>
</evidence>
<comment type="caution">
    <text evidence="4">The sequence shown here is derived from an EMBL/GenBank/DDBJ whole genome shotgun (WGS) entry which is preliminary data.</text>
</comment>
<evidence type="ECO:0000313" key="5">
    <source>
        <dbReference type="Proteomes" id="UP000288227"/>
    </source>
</evidence>